<keyword evidence="1" id="KW-0808">Transferase</keyword>
<gene>
    <name evidence="1" type="ORF">SAMN05444714_2273</name>
</gene>
<dbReference type="GO" id="GO:0016740">
    <property type="term" value="F:transferase activity"/>
    <property type="evidence" value="ECO:0007669"/>
    <property type="project" value="UniProtKB-KW"/>
</dbReference>
<keyword evidence="2" id="KW-1185">Reference proteome</keyword>
<protein>
    <submittedName>
        <fullName evidence="1">Glycosyl transferase family 2</fullName>
    </submittedName>
</protein>
<dbReference type="OrthoDB" id="3010234at2"/>
<accession>A0A1I6MV62</accession>
<dbReference type="Pfam" id="PF13704">
    <property type="entry name" value="Glyco_tranf_2_4"/>
    <property type="match status" value="1"/>
</dbReference>
<dbReference type="AlphaFoldDB" id="A0A1I6MV62"/>
<proteinExistence type="predicted"/>
<evidence type="ECO:0000313" key="2">
    <source>
        <dbReference type="Proteomes" id="UP000198926"/>
    </source>
</evidence>
<evidence type="ECO:0000313" key="1">
    <source>
        <dbReference type="EMBL" id="SFS19616.1"/>
    </source>
</evidence>
<dbReference type="STRING" id="1123755.SAMN05444714_2273"/>
<sequence>MALSSDKGLPGLSGAYRLRWKRRRFLFRIWRKRHEITSIVDRTSDIRRDSILLFSTVRNEALRLPFFLAYYRKLGVTHFFFVDNESSDGTAEFLRQQPDVSLWHSAHSYRLSRFGMDWLGWLLWQFGHGHWCLTVDADELLVYPDCEARDLRNLTSWLDTKQRSSFGAVMVDLYPKGPLGGSSYRAGDDPTETLSWFDQGNYRSSIHAYYGNTWIQGGVRERVFFSDQPERSPTLNKTPLVRWNRRYTYVSSTHQMLPRHLHDSFDLEGKTKASGALLHTKFLPIIAEKSAEELERKQHFQNTTLYQDYHRRLASGITLWHKDAAYYDGPQKLVECGLMSKGDWV</sequence>
<dbReference type="Proteomes" id="UP000198926">
    <property type="component" value="Unassembled WGS sequence"/>
</dbReference>
<dbReference type="EMBL" id="FOZM01000002">
    <property type="protein sequence ID" value="SFS19616.1"/>
    <property type="molecule type" value="Genomic_DNA"/>
</dbReference>
<organism evidence="1 2">
    <name type="scientific">Yoonia litorea</name>
    <dbReference type="NCBI Taxonomy" id="1123755"/>
    <lineage>
        <taxon>Bacteria</taxon>
        <taxon>Pseudomonadati</taxon>
        <taxon>Pseudomonadota</taxon>
        <taxon>Alphaproteobacteria</taxon>
        <taxon>Rhodobacterales</taxon>
        <taxon>Paracoccaceae</taxon>
        <taxon>Yoonia</taxon>
    </lineage>
</organism>
<reference evidence="1 2" key="1">
    <citation type="submission" date="2016-10" db="EMBL/GenBank/DDBJ databases">
        <authorList>
            <person name="de Groot N.N."/>
        </authorList>
    </citation>
    <scope>NUCLEOTIDE SEQUENCE [LARGE SCALE GENOMIC DNA]</scope>
    <source>
        <strain evidence="1 2">DSM 29433</strain>
    </source>
</reference>
<name>A0A1I6MV62_9RHOB</name>